<proteinExistence type="predicted"/>
<reference evidence="2" key="1">
    <citation type="journal article" date="2023" name="G3 (Bethesda)">
        <title>Genome assembly and association tests identify interacting loci associated with vigor, precocity, and sex in interspecific pistachio rootstocks.</title>
        <authorList>
            <person name="Palmer W."/>
            <person name="Jacygrad E."/>
            <person name="Sagayaradj S."/>
            <person name="Cavanaugh K."/>
            <person name="Han R."/>
            <person name="Bertier L."/>
            <person name="Beede B."/>
            <person name="Kafkas S."/>
            <person name="Golino D."/>
            <person name="Preece J."/>
            <person name="Michelmore R."/>
        </authorList>
    </citation>
    <scope>NUCLEOTIDE SEQUENCE [LARGE SCALE GENOMIC DNA]</scope>
</reference>
<sequence length="76" mass="8716">MRCLVLGLAHILGSNTSILNLMDLAFTYVGSMLNLISSVPQMFDEMCRENLGYVRNRCEMYARKEVPIHGFVNRVY</sequence>
<dbReference type="Proteomes" id="UP001164250">
    <property type="component" value="Chromosome 5"/>
</dbReference>
<protein>
    <submittedName>
        <fullName evidence="1">Uncharacterized protein</fullName>
    </submittedName>
</protein>
<evidence type="ECO:0000313" key="1">
    <source>
        <dbReference type="EMBL" id="KAJ0096612.1"/>
    </source>
</evidence>
<keyword evidence="2" id="KW-1185">Reference proteome</keyword>
<name>A0ACC1BCF3_9ROSI</name>
<evidence type="ECO:0000313" key="2">
    <source>
        <dbReference type="Proteomes" id="UP001164250"/>
    </source>
</evidence>
<comment type="caution">
    <text evidence="1">The sequence shown here is derived from an EMBL/GenBank/DDBJ whole genome shotgun (WGS) entry which is preliminary data.</text>
</comment>
<accession>A0ACC1BCF3</accession>
<organism evidence="1 2">
    <name type="scientific">Pistacia atlantica</name>
    <dbReference type="NCBI Taxonomy" id="434234"/>
    <lineage>
        <taxon>Eukaryota</taxon>
        <taxon>Viridiplantae</taxon>
        <taxon>Streptophyta</taxon>
        <taxon>Embryophyta</taxon>
        <taxon>Tracheophyta</taxon>
        <taxon>Spermatophyta</taxon>
        <taxon>Magnoliopsida</taxon>
        <taxon>eudicotyledons</taxon>
        <taxon>Gunneridae</taxon>
        <taxon>Pentapetalae</taxon>
        <taxon>rosids</taxon>
        <taxon>malvids</taxon>
        <taxon>Sapindales</taxon>
        <taxon>Anacardiaceae</taxon>
        <taxon>Pistacia</taxon>
    </lineage>
</organism>
<dbReference type="EMBL" id="CM047901">
    <property type="protein sequence ID" value="KAJ0096612.1"/>
    <property type="molecule type" value="Genomic_DNA"/>
</dbReference>
<gene>
    <name evidence="1" type="ORF">Patl1_29063</name>
</gene>